<accession>A0A176Z6G4</accession>
<comment type="caution">
    <text evidence="1">The sequence shown here is derived from an EMBL/GenBank/DDBJ whole genome shotgun (WGS) entry which is preliminary data.</text>
</comment>
<reference evidence="1 2" key="1">
    <citation type="submission" date="2016-02" db="EMBL/GenBank/DDBJ databases">
        <title>Draft genome sequence of the strain BR 10247T Bradyrhizobium neotropicale isolated from nodules of Centrolobium paraense.</title>
        <authorList>
            <person name="Simoes-Araujo J.L."/>
            <person name="Barauna A.C."/>
            <person name="Silva K."/>
            <person name="Zilli J.E."/>
        </authorList>
    </citation>
    <scope>NUCLEOTIDE SEQUENCE [LARGE SCALE GENOMIC DNA]</scope>
    <source>
        <strain evidence="1 2">BR 10247</strain>
    </source>
</reference>
<evidence type="ECO:0000313" key="2">
    <source>
        <dbReference type="Proteomes" id="UP000077173"/>
    </source>
</evidence>
<sequence length="93" mass="11080">MAWFLNFYRCDRCRRMWTDEWSCTCDDECPHCGFRNMSPFNSEDLTELIVEEAGKFVVLRSPEEAEDDPDYQELGRFSTRDAAKEFLRSHQPD</sequence>
<organism evidence="1 2">
    <name type="scientific">Bradyrhizobium neotropicale</name>
    <dbReference type="NCBI Taxonomy" id="1497615"/>
    <lineage>
        <taxon>Bacteria</taxon>
        <taxon>Pseudomonadati</taxon>
        <taxon>Pseudomonadota</taxon>
        <taxon>Alphaproteobacteria</taxon>
        <taxon>Hyphomicrobiales</taxon>
        <taxon>Nitrobacteraceae</taxon>
        <taxon>Bradyrhizobium</taxon>
    </lineage>
</organism>
<dbReference type="Proteomes" id="UP000077173">
    <property type="component" value="Unassembled WGS sequence"/>
</dbReference>
<dbReference type="GeneID" id="32586130"/>
<keyword evidence="2" id="KW-1185">Reference proteome</keyword>
<name>A0A176Z6G4_9BRAD</name>
<dbReference type="AlphaFoldDB" id="A0A176Z6G4"/>
<dbReference type="EMBL" id="LSEF01000058">
    <property type="protein sequence ID" value="OAF16278.1"/>
    <property type="molecule type" value="Genomic_DNA"/>
</dbReference>
<evidence type="ECO:0000313" key="1">
    <source>
        <dbReference type="EMBL" id="OAF16278.1"/>
    </source>
</evidence>
<dbReference type="RefSeq" id="WP_063679110.1">
    <property type="nucleotide sequence ID" value="NZ_LSEF01000058.1"/>
</dbReference>
<proteinExistence type="predicted"/>
<protein>
    <submittedName>
        <fullName evidence="1">Uncharacterized protein</fullName>
    </submittedName>
</protein>
<gene>
    <name evidence="1" type="ORF">AXW67_13490</name>
</gene>